<comment type="catalytic activity">
    <reaction evidence="9 11">
        <text>S-sulfanyl-L-cysteinyl-[protein] + uridine(34) in tRNA + AH2 + ATP = 2-thiouridine(34) in tRNA + L-cysteinyl-[protein] + A + AMP + diphosphate + H(+)</text>
        <dbReference type="Rhea" id="RHEA:47032"/>
        <dbReference type="Rhea" id="RHEA-COMP:10131"/>
        <dbReference type="Rhea" id="RHEA-COMP:11726"/>
        <dbReference type="Rhea" id="RHEA-COMP:11727"/>
        <dbReference type="Rhea" id="RHEA-COMP:11728"/>
        <dbReference type="ChEBI" id="CHEBI:13193"/>
        <dbReference type="ChEBI" id="CHEBI:15378"/>
        <dbReference type="ChEBI" id="CHEBI:17499"/>
        <dbReference type="ChEBI" id="CHEBI:29950"/>
        <dbReference type="ChEBI" id="CHEBI:30616"/>
        <dbReference type="ChEBI" id="CHEBI:33019"/>
        <dbReference type="ChEBI" id="CHEBI:61963"/>
        <dbReference type="ChEBI" id="CHEBI:65315"/>
        <dbReference type="ChEBI" id="CHEBI:87170"/>
        <dbReference type="ChEBI" id="CHEBI:456215"/>
        <dbReference type="EC" id="2.8.1.13"/>
    </reaction>
</comment>
<keyword evidence="5 11" id="KW-0547">Nucleotide-binding</keyword>
<feature type="domain" description="tRNA-specific 2-thiouridylase MnmA-like C-terminal" evidence="12">
    <location>
        <begin position="277"/>
        <end position="348"/>
    </location>
</feature>
<dbReference type="Pfam" id="PF03054">
    <property type="entry name" value="tRNA_Me_trans"/>
    <property type="match status" value="1"/>
</dbReference>
<evidence type="ECO:0000313" key="15">
    <source>
        <dbReference type="Proteomes" id="UP000241848"/>
    </source>
</evidence>
<dbReference type="InterPro" id="IPR023382">
    <property type="entry name" value="MnmA-like_central_sf"/>
</dbReference>
<evidence type="ECO:0000259" key="12">
    <source>
        <dbReference type="Pfam" id="PF20258"/>
    </source>
</evidence>
<evidence type="ECO:0000256" key="7">
    <source>
        <dbReference type="ARBA" id="ARBA00022884"/>
    </source>
</evidence>
<feature type="active site" description="Nucleophile" evidence="11">
    <location>
        <position position="98"/>
    </location>
</feature>
<keyword evidence="8" id="KW-1015">Disulfide bond</keyword>
<protein>
    <recommendedName>
        <fullName evidence="11">tRNA-specific 2-thiouridylase MnmA</fullName>
        <ecNumber evidence="11">2.8.1.13</ecNumber>
    </recommendedName>
</protein>
<dbReference type="InterPro" id="IPR004506">
    <property type="entry name" value="MnmA-like"/>
</dbReference>
<evidence type="ECO:0000256" key="4">
    <source>
        <dbReference type="ARBA" id="ARBA00022694"/>
    </source>
</evidence>
<reference evidence="14 15" key="1">
    <citation type="journal article" date="2014" name="BMC Genomics">
        <title>Comparison of environmental and isolate Sulfobacillus genomes reveals diverse carbon, sulfur, nitrogen, and hydrogen metabolisms.</title>
        <authorList>
            <person name="Justice N.B."/>
            <person name="Norman A."/>
            <person name="Brown C.T."/>
            <person name="Singh A."/>
            <person name="Thomas B.C."/>
            <person name="Banfield J.F."/>
        </authorList>
    </citation>
    <scope>NUCLEOTIDE SEQUENCE [LARGE SCALE GENOMIC DNA]</scope>
    <source>
        <strain evidence="14">AMDSBA3</strain>
    </source>
</reference>
<comment type="function">
    <text evidence="10 11">Catalyzes the 2-thiolation of uridine at the wobble position (U34) of tRNA, leading to the formation of s(2)U34.</text>
</comment>
<evidence type="ECO:0000256" key="6">
    <source>
        <dbReference type="ARBA" id="ARBA00022840"/>
    </source>
</evidence>
<gene>
    <name evidence="11" type="primary">mnmA</name>
    <name evidence="14" type="ORF">C7B45_00405</name>
</gene>
<evidence type="ECO:0000256" key="1">
    <source>
        <dbReference type="ARBA" id="ARBA00022490"/>
    </source>
</evidence>
<dbReference type="FunFam" id="2.30.30.280:FF:000001">
    <property type="entry name" value="tRNA-specific 2-thiouridylase MnmA"/>
    <property type="match status" value="1"/>
</dbReference>
<evidence type="ECO:0000313" key="14">
    <source>
        <dbReference type="EMBL" id="PSR24110.1"/>
    </source>
</evidence>
<dbReference type="SUPFAM" id="SSF52402">
    <property type="entry name" value="Adenine nucleotide alpha hydrolases-like"/>
    <property type="match status" value="1"/>
</dbReference>
<dbReference type="PANTHER" id="PTHR11933:SF5">
    <property type="entry name" value="MITOCHONDRIAL TRNA-SPECIFIC 2-THIOURIDYLASE 1"/>
    <property type="match status" value="1"/>
</dbReference>
<evidence type="ECO:0000256" key="3">
    <source>
        <dbReference type="ARBA" id="ARBA00022679"/>
    </source>
</evidence>
<dbReference type="Gene3D" id="2.40.30.10">
    <property type="entry name" value="Translation factors"/>
    <property type="match status" value="1"/>
</dbReference>
<keyword evidence="6 11" id="KW-0067">ATP-binding</keyword>
<dbReference type="PANTHER" id="PTHR11933">
    <property type="entry name" value="TRNA 5-METHYLAMINOMETHYL-2-THIOURIDYLATE -METHYLTRANSFERASE"/>
    <property type="match status" value="1"/>
</dbReference>
<dbReference type="CDD" id="cd01998">
    <property type="entry name" value="MnmA_TRMU-like"/>
    <property type="match status" value="1"/>
</dbReference>
<keyword evidence="7 11" id="KW-0694">RNA-binding</keyword>
<dbReference type="EC" id="2.8.1.13" evidence="11"/>
<keyword evidence="1 11" id="KW-0963">Cytoplasm</keyword>
<sequence>MGRTVVVGLSGGVDSSTAAVLLLEQGFDVIGVTMRHLPAETTNSCCGLDAIVDARRVAKKLGIAHFLVDVEEPFSEKVIAPFESAYLGGTTPNPCALCNRHIKFGAMWEWARSQGADFLATGHYVRVQQMQGQYWLLRARDKSKDQSYLLYSLNQEDLAHLLFPLGDLTKAQSRAIAQEHQLVTAHKPDSQELCFVPKNDYQGYLLEHRPEALRVGEIVDRSGQVLGRHQGIAFYTIGQRRGLNLAATTPHYVVSLDATRNRVVVGSREDVWAHRAHVDDVHYVSGSPPKTALSGEAKIRYNMKPEPARWIPQGDGAILEFEQHQWAISPGQVAVLYQQDRVVGGGRIAKPSQ</sequence>
<feature type="region of interest" description="Interaction with tRNA" evidence="11">
    <location>
        <begin position="300"/>
        <end position="301"/>
    </location>
</feature>
<accession>A0A2T2WPE1</accession>
<dbReference type="GO" id="GO:0103016">
    <property type="term" value="F:tRNA-uridine 2-sulfurtransferase activity"/>
    <property type="evidence" value="ECO:0007669"/>
    <property type="project" value="UniProtKB-EC"/>
</dbReference>
<evidence type="ECO:0000256" key="2">
    <source>
        <dbReference type="ARBA" id="ARBA00022555"/>
    </source>
</evidence>
<dbReference type="Pfam" id="PF20259">
    <property type="entry name" value="tRNA_Me_trans_M"/>
    <property type="match status" value="1"/>
</dbReference>
<feature type="site" description="Interaction with tRNA" evidence="11">
    <location>
        <position position="123"/>
    </location>
</feature>
<name>A0A2T2WPE1_9FIRM</name>
<dbReference type="Gene3D" id="3.40.50.620">
    <property type="entry name" value="HUPs"/>
    <property type="match status" value="1"/>
</dbReference>
<proteinExistence type="inferred from homology"/>
<dbReference type="Pfam" id="PF20258">
    <property type="entry name" value="tRNA_Me_trans_C"/>
    <property type="match status" value="1"/>
</dbReference>
<comment type="similarity">
    <text evidence="11">Belongs to the MnmA/TRMU family.</text>
</comment>
<dbReference type="InterPro" id="IPR046884">
    <property type="entry name" value="MnmA-like_central"/>
</dbReference>
<dbReference type="NCBIfam" id="TIGR00420">
    <property type="entry name" value="trmU"/>
    <property type="match status" value="1"/>
</dbReference>
<dbReference type="GO" id="GO:0005737">
    <property type="term" value="C:cytoplasm"/>
    <property type="evidence" value="ECO:0007669"/>
    <property type="project" value="UniProtKB-SubCell"/>
</dbReference>
<dbReference type="AlphaFoldDB" id="A0A2T2WPE1"/>
<keyword evidence="3 11" id="KW-0808">Transferase</keyword>
<dbReference type="EMBL" id="PXYV01000001">
    <property type="protein sequence ID" value="PSR24110.1"/>
    <property type="molecule type" value="Genomic_DNA"/>
</dbReference>
<feature type="region of interest" description="Interaction with tRNA" evidence="11">
    <location>
        <begin position="144"/>
        <end position="146"/>
    </location>
</feature>
<feature type="site" description="Interaction with tRNA" evidence="11">
    <location>
        <position position="332"/>
    </location>
</feature>
<comment type="subcellular location">
    <subcellularLocation>
        <location evidence="11">Cytoplasm</location>
    </subcellularLocation>
</comment>
<evidence type="ECO:0000256" key="5">
    <source>
        <dbReference type="ARBA" id="ARBA00022741"/>
    </source>
</evidence>
<dbReference type="InterPro" id="IPR046885">
    <property type="entry name" value="MnmA-like_C"/>
</dbReference>
<evidence type="ECO:0000256" key="11">
    <source>
        <dbReference type="HAMAP-Rule" id="MF_00144"/>
    </source>
</evidence>
<feature type="binding site" evidence="11">
    <location>
        <begin position="8"/>
        <end position="15"/>
    </location>
    <ligand>
        <name>ATP</name>
        <dbReference type="ChEBI" id="CHEBI:30616"/>
    </ligand>
</feature>
<organism evidence="14 15">
    <name type="scientific">Sulfobacillus acidophilus</name>
    <dbReference type="NCBI Taxonomy" id="53633"/>
    <lineage>
        <taxon>Bacteria</taxon>
        <taxon>Bacillati</taxon>
        <taxon>Bacillota</taxon>
        <taxon>Clostridia</taxon>
        <taxon>Eubacteriales</taxon>
        <taxon>Clostridiales Family XVII. Incertae Sedis</taxon>
        <taxon>Sulfobacillus</taxon>
    </lineage>
</organism>
<feature type="active site" description="Cysteine persulfide intermediate" evidence="11">
    <location>
        <position position="194"/>
    </location>
</feature>
<evidence type="ECO:0000256" key="8">
    <source>
        <dbReference type="ARBA" id="ARBA00023157"/>
    </source>
</evidence>
<comment type="caution">
    <text evidence="11">Lacks conserved residue(s) required for the propagation of feature annotation.</text>
</comment>
<evidence type="ECO:0000256" key="10">
    <source>
        <dbReference type="ARBA" id="ARBA00056575"/>
    </source>
</evidence>
<comment type="caution">
    <text evidence="14">The sequence shown here is derived from an EMBL/GenBank/DDBJ whole genome shotgun (WGS) entry which is preliminary data.</text>
</comment>
<keyword evidence="4 11" id="KW-0819">tRNA processing</keyword>
<feature type="domain" description="tRNA-specific 2-thiouridylase MnmA-like central" evidence="13">
    <location>
        <begin position="204"/>
        <end position="267"/>
    </location>
</feature>
<dbReference type="InterPro" id="IPR014729">
    <property type="entry name" value="Rossmann-like_a/b/a_fold"/>
</dbReference>
<dbReference type="Proteomes" id="UP000241848">
    <property type="component" value="Unassembled WGS sequence"/>
</dbReference>
<dbReference type="NCBIfam" id="NF001138">
    <property type="entry name" value="PRK00143.1"/>
    <property type="match status" value="1"/>
</dbReference>
<evidence type="ECO:0000259" key="13">
    <source>
        <dbReference type="Pfam" id="PF20259"/>
    </source>
</evidence>
<dbReference type="GO" id="GO:0000049">
    <property type="term" value="F:tRNA binding"/>
    <property type="evidence" value="ECO:0007669"/>
    <property type="project" value="UniProtKB-KW"/>
</dbReference>
<dbReference type="Gene3D" id="2.30.30.280">
    <property type="entry name" value="Adenine nucleotide alpha hydrolases-like domains"/>
    <property type="match status" value="1"/>
</dbReference>
<dbReference type="GO" id="GO:0002143">
    <property type="term" value="P:tRNA wobble position uridine thiolation"/>
    <property type="evidence" value="ECO:0007669"/>
    <property type="project" value="TreeGrafter"/>
</dbReference>
<dbReference type="GO" id="GO:0005524">
    <property type="term" value="F:ATP binding"/>
    <property type="evidence" value="ECO:0007669"/>
    <property type="project" value="UniProtKB-KW"/>
</dbReference>
<feature type="binding site" evidence="11">
    <location>
        <position position="34"/>
    </location>
    <ligand>
        <name>ATP</name>
        <dbReference type="ChEBI" id="CHEBI:30616"/>
    </ligand>
</feature>
<keyword evidence="2 11" id="KW-0820">tRNA-binding</keyword>
<evidence type="ECO:0000256" key="9">
    <source>
        <dbReference type="ARBA" id="ARBA00051542"/>
    </source>
</evidence>
<dbReference type="HAMAP" id="MF_00144">
    <property type="entry name" value="tRNA_thiouridyl_MnmA"/>
    <property type="match status" value="1"/>
</dbReference>
<feature type="binding site" evidence="11">
    <location>
        <position position="122"/>
    </location>
    <ligand>
        <name>ATP</name>
        <dbReference type="ChEBI" id="CHEBI:30616"/>
    </ligand>
</feature>